<proteinExistence type="predicted"/>
<evidence type="ECO:0000256" key="1">
    <source>
        <dbReference type="ARBA" id="ARBA00022737"/>
    </source>
</evidence>
<organism evidence="3 4">
    <name type="scientific">Candolleomyces aberdarensis</name>
    <dbReference type="NCBI Taxonomy" id="2316362"/>
    <lineage>
        <taxon>Eukaryota</taxon>
        <taxon>Fungi</taxon>
        <taxon>Dikarya</taxon>
        <taxon>Basidiomycota</taxon>
        <taxon>Agaricomycotina</taxon>
        <taxon>Agaricomycetes</taxon>
        <taxon>Agaricomycetidae</taxon>
        <taxon>Agaricales</taxon>
        <taxon>Agaricineae</taxon>
        <taxon>Psathyrellaceae</taxon>
        <taxon>Candolleomyces</taxon>
    </lineage>
</organism>
<dbReference type="STRING" id="2316362.A0A4Q2D5X6"/>
<dbReference type="InterPro" id="IPR056884">
    <property type="entry name" value="NPHP3-like_N"/>
</dbReference>
<dbReference type="Pfam" id="PF13374">
    <property type="entry name" value="TPR_10"/>
    <property type="match status" value="4"/>
</dbReference>
<protein>
    <recommendedName>
        <fullName evidence="2">Nephrocystin 3-like N-terminal domain-containing protein</fullName>
    </recommendedName>
</protein>
<sequence>MSNPSINVLQSSQNTHVENLNAYHVEGDYNVRAAQDKSLYELLQPIEDASHTRDLKRSPPDSACTRGTRVEVVKKVTSWTADNISAADEPHILWMHGYVGSGKSAISQEVNAGDRSKIWRLATTLASQMAAVVPETEPFVRVAVRSNPALLRQDEAGVSLQSRMQSLVYAPFKAAVQRGTGARTSARSGGPSEEAAQGATALAALAKSPFLIVLDGLDECDNKDEVQELIEGMLAFFDDNPFIPLRVFITSRVEQHIQSHLDVPGVQLDNLVDHCSDDDITTFLEVLFKNETRRNHVIRAYISEHGEWPSPNDKRKLVQHIGGSFIFASTVFKFIMESTVESSSPATPMDRLPLALKMNPGLDGLYMQTLARSQHLPHFPDIISTIALLETPLPTSGIAELLGISTYKVVNVLVNLQAIIQVPGTDDIPVTLFHTSLRDFLTTQSRSGRFFAHPRHHVRLFLRCLQCELVHRRHGVESLTNPIQRKLAAAYALNDSVAHLNQGRDLFESEELDSAVQLCREILGLYPGEPELIQSLARVILIRARRTGSLVDLEEGISLKRQVLSFRPVSHPLRSVSLSDLGIALRNRYFQTRATADLEEAISVYREALELSPSPHPDCSASLNNLGIALHDRYQRTRAMADLREVISMHREALELQPSPHPDRSASLNRLGGALRYRYQRTRTVAVLEEAISLHREALELRPPLHPERSESLNYLGNSLRDRYQHTRTVDDLEEAISLHREALELRPFPHPARAMSLRNLAVSLHDMCKAMHTPLYLQEAILHCEELIMSHYPVGHQDRFETLKLLASLLQERFDATRQAEDFAYIERLRAEARQLSTITSMA</sequence>
<dbReference type="OrthoDB" id="2983590at2759"/>
<gene>
    <name evidence="3" type="ORF">EST38_g11020</name>
</gene>
<feature type="domain" description="Nephrocystin 3-like N-terminal" evidence="2">
    <location>
        <begin position="85"/>
        <end position="252"/>
    </location>
</feature>
<dbReference type="PANTHER" id="PTHR19959:SF119">
    <property type="entry name" value="FUNGAL LIPASE-LIKE DOMAIN-CONTAINING PROTEIN"/>
    <property type="match status" value="1"/>
</dbReference>
<name>A0A4Q2D5X6_9AGAR</name>
<evidence type="ECO:0000313" key="4">
    <source>
        <dbReference type="Proteomes" id="UP000290288"/>
    </source>
</evidence>
<dbReference type="PANTHER" id="PTHR19959">
    <property type="entry name" value="KINESIN LIGHT CHAIN"/>
    <property type="match status" value="1"/>
</dbReference>
<dbReference type="Proteomes" id="UP000290288">
    <property type="component" value="Unassembled WGS sequence"/>
</dbReference>
<reference evidence="3 4" key="1">
    <citation type="submission" date="2019-01" db="EMBL/GenBank/DDBJ databases">
        <title>Draft genome sequence of Psathyrella aberdarensis IHI B618.</title>
        <authorList>
            <person name="Buettner E."/>
            <person name="Kellner H."/>
        </authorList>
    </citation>
    <scope>NUCLEOTIDE SEQUENCE [LARGE SCALE GENOMIC DNA]</scope>
    <source>
        <strain evidence="3 4">IHI B618</strain>
    </source>
</reference>
<evidence type="ECO:0000313" key="3">
    <source>
        <dbReference type="EMBL" id="RXW14833.1"/>
    </source>
</evidence>
<comment type="caution">
    <text evidence="3">The sequence shown here is derived from an EMBL/GenBank/DDBJ whole genome shotgun (WGS) entry which is preliminary data.</text>
</comment>
<evidence type="ECO:0000259" key="2">
    <source>
        <dbReference type="Pfam" id="PF24883"/>
    </source>
</evidence>
<dbReference type="SMART" id="SM00028">
    <property type="entry name" value="TPR"/>
    <property type="match status" value="5"/>
</dbReference>
<keyword evidence="4" id="KW-1185">Reference proteome</keyword>
<dbReference type="InterPro" id="IPR019734">
    <property type="entry name" value="TPR_rpt"/>
</dbReference>
<dbReference type="InterPro" id="IPR011990">
    <property type="entry name" value="TPR-like_helical_dom_sf"/>
</dbReference>
<accession>A0A4Q2D5X6</accession>
<keyword evidence="1" id="KW-0677">Repeat</keyword>
<dbReference type="EMBL" id="SDEE01000638">
    <property type="protein sequence ID" value="RXW14833.1"/>
    <property type="molecule type" value="Genomic_DNA"/>
</dbReference>
<dbReference type="Pfam" id="PF24883">
    <property type="entry name" value="NPHP3_N"/>
    <property type="match status" value="1"/>
</dbReference>
<dbReference type="SUPFAM" id="SSF48452">
    <property type="entry name" value="TPR-like"/>
    <property type="match status" value="1"/>
</dbReference>
<dbReference type="Gene3D" id="1.25.40.10">
    <property type="entry name" value="Tetratricopeptide repeat domain"/>
    <property type="match status" value="2"/>
</dbReference>
<dbReference type="AlphaFoldDB" id="A0A4Q2D5X6"/>